<dbReference type="AlphaFoldDB" id="A0AAD0W7H5"/>
<accession>A0AAD0W7H5</accession>
<dbReference type="Proteomes" id="UP000259465">
    <property type="component" value="Chromosome"/>
</dbReference>
<gene>
    <name evidence="1" type="ORF">D1345_03755</name>
</gene>
<evidence type="ECO:0000313" key="1">
    <source>
        <dbReference type="EMBL" id="AXT45357.1"/>
    </source>
</evidence>
<reference evidence="1 2" key="1">
    <citation type="submission" date="2018-08" db="EMBL/GenBank/DDBJ databases">
        <title>Complete genome sequence of JP2-74.</title>
        <authorList>
            <person name="Wu L."/>
        </authorList>
    </citation>
    <scope>NUCLEOTIDE SEQUENCE [LARGE SCALE GENOMIC DNA]</scope>
    <source>
        <strain evidence="1 2">JP2-74</strain>
    </source>
</reference>
<sequence>MDQAIDELRDELVQPGKMVRLVGLSGVGKTRLVQALFDARIGSRSLPPSLAVYTDLSDNPSPQPTGLASDLIANRTRAILIIDNCPPDLHHRLSGLCRGQNSTVSVLTVEYDVRDDHPEGTQVVTLDTSSVELIEKLIQRRYSHLSPVDTRTIAEASGGNARIAIALAETVERTETIAGLSNDELFQRLFRQRQESDQALLLAAQACSLVYSFQGEVLTGSEAELPRLAVLAGQTDIALYRHVGELLRRNLAQQRGGWRAVLPHAIANRLAARALESTPYDLINQELVEGGSARLARSFSRRLSFLHDHPQAIAIVERWLAPGGLLGDVAVLNDLGQAMFKNVAPVRPEATLTALERAETSHPDIAATLWRTYRALLRSLAYDPTLFERTARLLTLAATQSMDKQAVKEVTDTFASLFTLHLSGTHATIEQRLGVIERLLKSDEVKAYTLGLAALSKALTTHFSSFYDFEFGARSRDYGYQPQNYEDITKWYGSALHLIERLALTEVVLRPELRKLLAQSFCNLWSFAGVHDELERLARGFAAEEFWREGWSACLRTIRLNKRRQPPRDTSRLSALESRLRPSNLLETVSAVVLSDGSAGFRSELMEEDDDLTTAIERIERKAHELGVMVSMDDALLRILLPDLLRGGHRVQTFGRGLAKASPDPRATWTTLAEELESVPETQRDVRVLMGFLTQLWEQDRNLADELLDLAINQPALASVLPALQSAIKLDEQGVERLKRALHTELAPIWTYKHMAHCQVAEHLPSRALKDLLLLIASQVEGVDVALDILFACFSADRTIRREHAPELLEAGQELLQQVVFRTNNPDEFLLVEIVKSCLTAPDTGAIAGKIAARLRQAVWECGTYSFDNADLLTSLLNVHPLAVLDALFEGSEEDLQAGVNVFDSFGRHQSNPADTISCEQLITWCEEDRERRYQLAASFVTFACSPDEQGPLAWSEQAQVLLTSAPEPRNVLAMFIERFRPMSWGGSRAVLMEANARLLDCLGSLIPDHLTPFVAEAKAKLAQEIESERQWEVERDREKDERFEW</sequence>
<dbReference type="InterPro" id="IPR027417">
    <property type="entry name" value="P-loop_NTPase"/>
</dbReference>
<dbReference type="EMBL" id="CP031968">
    <property type="protein sequence ID" value="AXT45357.1"/>
    <property type="molecule type" value="Genomic_DNA"/>
</dbReference>
<dbReference type="KEGG" id="crz:D1345_03755"/>
<keyword evidence="2" id="KW-1185">Reference proteome</keyword>
<proteinExistence type="predicted"/>
<evidence type="ECO:0000313" key="2">
    <source>
        <dbReference type="Proteomes" id="UP000259465"/>
    </source>
</evidence>
<organism evidence="1 2">
    <name type="scientific">Chromobacterium rhizoryzae</name>
    <dbReference type="NCBI Taxonomy" id="1778675"/>
    <lineage>
        <taxon>Bacteria</taxon>
        <taxon>Pseudomonadati</taxon>
        <taxon>Pseudomonadota</taxon>
        <taxon>Betaproteobacteria</taxon>
        <taxon>Neisseriales</taxon>
        <taxon>Chromobacteriaceae</taxon>
        <taxon>Chromobacterium</taxon>
    </lineage>
</organism>
<dbReference type="SUPFAM" id="SSF52540">
    <property type="entry name" value="P-loop containing nucleoside triphosphate hydrolases"/>
    <property type="match status" value="1"/>
</dbReference>
<name>A0AAD0W7H5_9NEIS</name>
<protein>
    <submittedName>
        <fullName evidence="1">Uncharacterized protein</fullName>
    </submittedName>
</protein>